<dbReference type="InterPro" id="IPR008962">
    <property type="entry name" value="PapD-like_sf"/>
</dbReference>
<dbReference type="SUPFAM" id="SSF49354">
    <property type="entry name" value="PapD-like"/>
    <property type="match status" value="1"/>
</dbReference>
<evidence type="ECO:0000313" key="3">
    <source>
        <dbReference type="Proteomes" id="UP000292627"/>
    </source>
</evidence>
<organism evidence="2 3">
    <name type="scientific">Pseudoxanthomonas winnipegensis</name>
    <dbReference type="NCBI Taxonomy" id="2480810"/>
    <lineage>
        <taxon>Bacteria</taxon>
        <taxon>Pseudomonadati</taxon>
        <taxon>Pseudomonadota</taxon>
        <taxon>Gammaproteobacteria</taxon>
        <taxon>Lysobacterales</taxon>
        <taxon>Lysobacteraceae</taxon>
        <taxon>Pseudoxanthomonas</taxon>
    </lineage>
</organism>
<dbReference type="InterPro" id="IPR016147">
    <property type="entry name" value="Pili_assmbl_chaperone_N"/>
</dbReference>
<proteinExistence type="predicted"/>
<dbReference type="EMBL" id="SHMC01000008">
    <property type="protein sequence ID" value="TAA21682.1"/>
    <property type="molecule type" value="Genomic_DNA"/>
</dbReference>
<dbReference type="PANTHER" id="PTHR30251">
    <property type="entry name" value="PILUS ASSEMBLY CHAPERONE"/>
    <property type="match status" value="1"/>
</dbReference>
<dbReference type="InterPro" id="IPR050643">
    <property type="entry name" value="Periplasmic_pilus_chap"/>
</dbReference>
<dbReference type="OrthoDB" id="511700at2"/>
<protein>
    <submittedName>
        <fullName evidence="2">Molecular chaperone</fullName>
    </submittedName>
</protein>
<dbReference type="GO" id="GO:0071555">
    <property type="term" value="P:cell wall organization"/>
    <property type="evidence" value="ECO:0007669"/>
    <property type="project" value="InterPro"/>
</dbReference>
<evidence type="ECO:0000259" key="1">
    <source>
        <dbReference type="Pfam" id="PF00345"/>
    </source>
</evidence>
<evidence type="ECO:0000313" key="2">
    <source>
        <dbReference type="EMBL" id="TAA21682.1"/>
    </source>
</evidence>
<dbReference type="PANTHER" id="PTHR30251:SF4">
    <property type="entry name" value="SLR1668 PROTEIN"/>
    <property type="match status" value="1"/>
</dbReference>
<dbReference type="GO" id="GO:0030288">
    <property type="term" value="C:outer membrane-bounded periplasmic space"/>
    <property type="evidence" value="ECO:0007669"/>
    <property type="project" value="InterPro"/>
</dbReference>
<name>A0A4Q8L5L2_9GAMM</name>
<sequence>MGKPQDARATYRIGLIRWTWIALIITLGNTAFATSLQVSPTSITLTPARNADALWLSNTGAEPVHVQLRVFRWTQSGGTESLEATQEVIASPPMQTIAPGARQLVRLIRPDRSPVAGQASYRVLVDELPSGNARQGLQLVLRYSVPVFVQPSDAAPKPTLAATLVTAADGASALEVRNTGTGHAQLADLVMARETGPDTVLLPGLVGYVLPGQAMRWTLPGAASRYAGAHFKARINGEAEKRPLPLAPPSR</sequence>
<dbReference type="AlphaFoldDB" id="A0A4Q8L5L2"/>
<dbReference type="InterPro" id="IPR013783">
    <property type="entry name" value="Ig-like_fold"/>
</dbReference>
<dbReference type="Pfam" id="PF00345">
    <property type="entry name" value="PapD_N"/>
    <property type="match status" value="1"/>
</dbReference>
<comment type="caution">
    <text evidence="2">The sequence shown here is derived from an EMBL/GenBank/DDBJ whole genome shotgun (WGS) entry which is preliminary data.</text>
</comment>
<accession>A0A4Q8L5L2</accession>
<reference evidence="2 3" key="1">
    <citation type="submission" date="2019-02" db="EMBL/GenBank/DDBJ databases">
        <title>WGS of Pseudoxanthomonas species novum from clinical isolates.</title>
        <authorList>
            <person name="Bernier A.-M."/>
            <person name="Bernard K."/>
            <person name="Vachon A."/>
        </authorList>
    </citation>
    <scope>NUCLEOTIDE SEQUENCE [LARGE SCALE GENOMIC DNA]</scope>
    <source>
        <strain evidence="2 3">NML171200</strain>
    </source>
</reference>
<feature type="domain" description="Pili assembly chaperone N-terminal" evidence="1">
    <location>
        <begin position="36"/>
        <end position="153"/>
    </location>
</feature>
<dbReference type="Proteomes" id="UP000292627">
    <property type="component" value="Unassembled WGS sequence"/>
</dbReference>
<gene>
    <name evidence="2" type="ORF">EA660_17150</name>
</gene>
<dbReference type="Gene3D" id="2.60.40.10">
    <property type="entry name" value="Immunoglobulins"/>
    <property type="match status" value="1"/>
</dbReference>